<proteinExistence type="predicted"/>
<dbReference type="Proteomes" id="UP000045706">
    <property type="component" value="Unassembled WGS sequence"/>
</dbReference>
<evidence type="ECO:0000313" key="1">
    <source>
        <dbReference type="EMBL" id="CRK25569.1"/>
    </source>
</evidence>
<organism evidence="1 2">
    <name type="scientific">Verticillium longisporum</name>
    <name type="common">Verticillium dahliae var. longisporum</name>
    <dbReference type="NCBI Taxonomy" id="100787"/>
    <lineage>
        <taxon>Eukaryota</taxon>
        <taxon>Fungi</taxon>
        <taxon>Dikarya</taxon>
        <taxon>Ascomycota</taxon>
        <taxon>Pezizomycotina</taxon>
        <taxon>Sordariomycetes</taxon>
        <taxon>Hypocreomycetidae</taxon>
        <taxon>Glomerellales</taxon>
        <taxon>Plectosphaerellaceae</taxon>
        <taxon>Verticillium</taxon>
    </lineage>
</organism>
<dbReference type="AlphaFoldDB" id="A0A0G4LUC6"/>
<name>A0A0G4LUC6_VERLO</name>
<protein>
    <submittedName>
        <fullName evidence="1">Uncharacterized protein</fullName>
    </submittedName>
</protein>
<accession>A0A0G4LUC6</accession>
<sequence length="81" mass="9214">MIGPQHVDNNIALAHQYFRKKKQANRKFGACDENPGDVIPINAGDAVSGNISRIVLRVQFWRTRHRFVAIATRNMISAQPW</sequence>
<evidence type="ECO:0000313" key="2">
    <source>
        <dbReference type="Proteomes" id="UP000045706"/>
    </source>
</evidence>
<gene>
    <name evidence="1" type="ORF">BN1723_013600</name>
</gene>
<dbReference type="EMBL" id="CVQI01017891">
    <property type="protein sequence ID" value="CRK25569.1"/>
    <property type="molecule type" value="Genomic_DNA"/>
</dbReference>
<reference evidence="2" key="1">
    <citation type="submission" date="2015-05" db="EMBL/GenBank/DDBJ databases">
        <authorList>
            <person name="Fogelqvist Johan"/>
        </authorList>
    </citation>
    <scope>NUCLEOTIDE SEQUENCE [LARGE SCALE GENOMIC DNA]</scope>
</reference>